<evidence type="ECO:0000313" key="1">
    <source>
        <dbReference type="EMBL" id="HET97238.1"/>
    </source>
</evidence>
<dbReference type="Proteomes" id="UP000885986">
    <property type="component" value="Unassembled WGS sequence"/>
</dbReference>
<reference evidence="1" key="1">
    <citation type="journal article" date="2020" name="mSystems">
        <title>Genome- and Community-Level Interaction Insights into Carbon Utilization and Element Cycling Functions of Hydrothermarchaeota in Hydrothermal Sediment.</title>
        <authorList>
            <person name="Zhou Z."/>
            <person name="Liu Y."/>
            <person name="Xu W."/>
            <person name="Pan J."/>
            <person name="Luo Z.H."/>
            <person name="Li M."/>
        </authorList>
    </citation>
    <scope>NUCLEOTIDE SEQUENCE [LARGE SCALE GENOMIC DNA]</scope>
    <source>
        <strain evidence="1">SpSt-1224</strain>
    </source>
</reference>
<organism evidence="1">
    <name type="scientific">Desulfurivibrio alkaliphilus</name>
    <dbReference type="NCBI Taxonomy" id="427923"/>
    <lineage>
        <taxon>Bacteria</taxon>
        <taxon>Pseudomonadati</taxon>
        <taxon>Thermodesulfobacteriota</taxon>
        <taxon>Desulfobulbia</taxon>
        <taxon>Desulfobulbales</taxon>
        <taxon>Desulfobulbaceae</taxon>
        <taxon>Desulfurivibrio</taxon>
    </lineage>
</organism>
<name>A0A7C2XUK8_9BACT</name>
<protein>
    <submittedName>
        <fullName evidence="1">Uncharacterized protein</fullName>
    </submittedName>
</protein>
<gene>
    <name evidence="1" type="ORF">ENN98_00750</name>
</gene>
<proteinExistence type="predicted"/>
<sequence>MSEKSNLQPPGEKVRRAIAWVAECLSDNNPEKDRCVLLREAEVRFDLSPAECDFLDRNFRVNRPPETFS</sequence>
<dbReference type="AlphaFoldDB" id="A0A7C2XUK8"/>
<comment type="caution">
    <text evidence="1">The sequence shown here is derived from an EMBL/GenBank/DDBJ whole genome shotgun (WGS) entry which is preliminary data.</text>
</comment>
<accession>A0A7C2XUK8</accession>
<dbReference type="EMBL" id="DSDS01000016">
    <property type="protein sequence ID" value="HET97238.1"/>
    <property type="molecule type" value="Genomic_DNA"/>
</dbReference>